<dbReference type="SUPFAM" id="SSF56672">
    <property type="entry name" value="DNA/RNA polymerases"/>
    <property type="match status" value="1"/>
</dbReference>
<feature type="domain" description="Reverse transcriptase" evidence="1">
    <location>
        <begin position="1"/>
        <end position="265"/>
    </location>
</feature>
<evidence type="ECO:0000259" key="1">
    <source>
        <dbReference type="PROSITE" id="PS50878"/>
    </source>
</evidence>
<dbReference type="InterPro" id="IPR043502">
    <property type="entry name" value="DNA/RNA_pol_sf"/>
</dbReference>
<keyword evidence="2" id="KW-0548">Nucleotidyltransferase</keyword>
<dbReference type="CDD" id="cd01646">
    <property type="entry name" value="RT_Bac_retron_I"/>
    <property type="match status" value="1"/>
</dbReference>
<dbReference type="PANTHER" id="PTHR34047">
    <property type="entry name" value="NUCLEAR INTRON MATURASE 1, MITOCHONDRIAL-RELATED"/>
    <property type="match status" value="1"/>
</dbReference>
<dbReference type="Pfam" id="PF00078">
    <property type="entry name" value="RVT_1"/>
    <property type="match status" value="1"/>
</dbReference>
<dbReference type="PANTHER" id="PTHR34047:SF8">
    <property type="entry name" value="PROTEIN YKFC"/>
    <property type="match status" value="1"/>
</dbReference>
<keyword evidence="2" id="KW-0808">Transferase</keyword>
<gene>
    <name evidence="2" type="ORF">SAMN02745671_01703</name>
</gene>
<dbReference type="OrthoDB" id="9793236at2"/>
<sequence>MKRHGNLWDQITTIENIELAYKKAKKRKVWRRTIKEFEKEKDIKFLELQEMLVNHTYKTSPYREKIIYEPKKRKIYILPFYPDRIAQHAVMNIVAPIWNGMFIEDSYSCREDKGPHAGSTKAMQFVRRNRFCLQCDVSKFYPSIHHATLLKIIERKIKDKDVLNFFEELIRSMPGETNVPIGNYTSQWLGNLYMNELDQYLKHEHHVRDYIRYCDDFLLFSNNKAQLREWGDAAEDFVNNTLHMKLSKKSLFHTSQGVDFLGYRHFPSGKILVRKSTAKRQKQNAKEIPYKLAHEIITKEKALSKIGGITGWLKWANSYNLSNALELVRLKEWVTKYDGKERFDDNETLV</sequence>
<dbReference type="EMBL" id="FQYW01000013">
    <property type="protein sequence ID" value="SHI79139.1"/>
    <property type="molecule type" value="Genomic_DNA"/>
</dbReference>
<dbReference type="AlphaFoldDB" id="A0A1M6E167"/>
<name>A0A1M6E167_9FIRM</name>
<evidence type="ECO:0000313" key="3">
    <source>
        <dbReference type="Proteomes" id="UP000191240"/>
    </source>
</evidence>
<dbReference type="InterPro" id="IPR000477">
    <property type="entry name" value="RT_dom"/>
</dbReference>
<dbReference type="Proteomes" id="UP000191240">
    <property type="component" value="Unassembled WGS sequence"/>
</dbReference>
<reference evidence="2 3" key="1">
    <citation type="submission" date="2016-11" db="EMBL/GenBank/DDBJ databases">
        <authorList>
            <person name="Jaros S."/>
            <person name="Januszkiewicz K."/>
            <person name="Wedrychowicz H."/>
        </authorList>
    </citation>
    <scope>NUCLEOTIDE SEQUENCE [LARGE SCALE GENOMIC DNA]</scope>
    <source>
        <strain evidence="2 3">DSM 3074</strain>
    </source>
</reference>
<dbReference type="InterPro" id="IPR051083">
    <property type="entry name" value="GrpII_Intron_Splice-Mob/Def"/>
</dbReference>
<dbReference type="GO" id="GO:0003964">
    <property type="term" value="F:RNA-directed DNA polymerase activity"/>
    <property type="evidence" value="ECO:0007669"/>
    <property type="project" value="UniProtKB-KW"/>
</dbReference>
<organism evidence="2 3">
    <name type="scientific">Anaerovibrio lipolyticus DSM 3074</name>
    <dbReference type="NCBI Taxonomy" id="1120997"/>
    <lineage>
        <taxon>Bacteria</taxon>
        <taxon>Bacillati</taxon>
        <taxon>Bacillota</taxon>
        <taxon>Negativicutes</taxon>
        <taxon>Selenomonadales</taxon>
        <taxon>Selenomonadaceae</taxon>
        <taxon>Anaerovibrio</taxon>
    </lineage>
</organism>
<dbReference type="RefSeq" id="WP_080325900.1">
    <property type="nucleotide sequence ID" value="NZ_FQYW01000013.1"/>
</dbReference>
<keyword evidence="2" id="KW-0695">RNA-directed DNA polymerase</keyword>
<protein>
    <submittedName>
        <fullName evidence="2">Retron-type reverse transcriptase</fullName>
    </submittedName>
</protein>
<proteinExistence type="predicted"/>
<dbReference type="PROSITE" id="PS50878">
    <property type="entry name" value="RT_POL"/>
    <property type="match status" value="1"/>
</dbReference>
<accession>A0A1M6E167</accession>
<evidence type="ECO:0000313" key="2">
    <source>
        <dbReference type="EMBL" id="SHI79139.1"/>
    </source>
</evidence>